<evidence type="ECO:0000313" key="1">
    <source>
        <dbReference type="EMBL" id="QCF26389.1"/>
    </source>
</evidence>
<gene>
    <name evidence="1" type="ORF">soil367_10820</name>
</gene>
<sequence length="346" mass="39013">MLRLFFLAALVVGLTGCDSLSGPSSLMDDYIDRVSRVLDVEVEPAELPDTATLPRRRDRVRELPAVEIGLLEFFSLYGCELQQIVGEKNSALGRVMQPAQSLGYEIRFLAAAEECLPTITDPALREALAQAVITKREALPRVIWNATWGTEEIADFFSRGHGYVPLDPDLDVLTTLATDLNRLNDWLRETARRDKPVLFPAINEIHQRWQGLPVGGRLVQSARLLTARLNDAEQLLGKRLEGRPLCLRKQPNRNAEIMRNVFFNIYVQQVQPYMAQVQRVKARIVPALRELAALQADAATPAMTAFFSEVLGSDKNSIWQALDEATRRHTERWQELLDQCGMRPQA</sequence>
<dbReference type="PROSITE" id="PS51257">
    <property type="entry name" value="PROKAR_LIPOPROTEIN"/>
    <property type="match status" value="1"/>
</dbReference>
<dbReference type="RefSeq" id="WP_136549109.1">
    <property type="nucleotide sequence ID" value="NZ_CP031093.1"/>
</dbReference>
<dbReference type="EMBL" id="CP031093">
    <property type="protein sequence ID" value="QCF26389.1"/>
    <property type="molecule type" value="Genomic_DNA"/>
</dbReference>
<dbReference type="InterPro" id="IPR021431">
    <property type="entry name" value="DUF3080"/>
</dbReference>
<accession>A0A4P7XH80</accession>
<keyword evidence="2" id="KW-1185">Reference proteome</keyword>
<dbReference type="AlphaFoldDB" id="A0A4P7XH80"/>
<proteinExistence type="predicted"/>
<name>A0A4P7XH80_9ALTE</name>
<dbReference type="Pfam" id="PF11279">
    <property type="entry name" value="DUF3080"/>
    <property type="match status" value="1"/>
</dbReference>
<reference evidence="1 2" key="1">
    <citation type="submission" date="2018-07" db="EMBL/GenBank/DDBJ databases">
        <title>Marsedoiliclastica nanhaica gen. nov. sp. nov., a novel marine hydrocarbonoclastic bacterium isolated from an in-situ enriched hydrocarbon-degrading consortium in deep-sea sediment.</title>
        <authorList>
            <person name="Dong C."/>
            <person name="Ma T."/>
            <person name="Liu R."/>
            <person name="Shao Z."/>
        </authorList>
    </citation>
    <scope>NUCLEOTIDE SEQUENCE [LARGE SCALE GENOMIC DNA]</scope>
    <source>
        <strain evidence="2">soil36-7</strain>
    </source>
</reference>
<dbReference type="Proteomes" id="UP000298049">
    <property type="component" value="Chromosome"/>
</dbReference>
<dbReference type="KEGG" id="hmi:soil367_10820"/>
<organism evidence="1 2">
    <name type="scientific">Hydrocarboniclastica marina</name>
    <dbReference type="NCBI Taxonomy" id="2259620"/>
    <lineage>
        <taxon>Bacteria</taxon>
        <taxon>Pseudomonadati</taxon>
        <taxon>Pseudomonadota</taxon>
        <taxon>Gammaproteobacteria</taxon>
        <taxon>Alteromonadales</taxon>
        <taxon>Alteromonadaceae</taxon>
        <taxon>Hydrocarboniclastica</taxon>
    </lineage>
</organism>
<dbReference type="OrthoDB" id="6997572at2"/>
<evidence type="ECO:0000313" key="2">
    <source>
        <dbReference type="Proteomes" id="UP000298049"/>
    </source>
</evidence>
<protein>
    <submittedName>
        <fullName evidence="1">DUF3080 domain-containing protein</fullName>
    </submittedName>
</protein>